<keyword evidence="2 4" id="KW-0175">Coiled coil</keyword>
<gene>
    <name evidence="6" type="primary">Tpr</name>
    <name evidence="6" type="ORF">CEXT_504721</name>
</gene>
<dbReference type="PANTHER" id="PTHR18898">
    <property type="entry name" value="NUCLEOPROTEIN TPR-RELATED"/>
    <property type="match status" value="1"/>
</dbReference>
<dbReference type="GO" id="GO:0017056">
    <property type="term" value="F:structural constituent of nuclear pore"/>
    <property type="evidence" value="ECO:0007669"/>
    <property type="project" value="TreeGrafter"/>
</dbReference>
<evidence type="ECO:0000256" key="2">
    <source>
        <dbReference type="ARBA" id="ARBA00023054"/>
    </source>
</evidence>
<comment type="caution">
    <text evidence="6">The sequence shown here is derived from an EMBL/GenBank/DDBJ whole genome shotgun (WGS) entry which is preliminary data.</text>
</comment>
<evidence type="ECO:0000256" key="1">
    <source>
        <dbReference type="ARBA" id="ARBA00004123"/>
    </source>
</evidence>
<evidence type="ECO:0000313" key="6">
    <source>
        <dbReference type="EMBL" id="GIY76357.1"/>
    </source>
</evidence>
<dbReference type="InterPro" id="IPR057974">
    <property type="entry name" value="NUA/TPR/MLP1-2-like_dom"/>
</dbReference>
<dbReference type="AlphaFoldDB" id="A0AAV4W0Y0"/>
<feature type="coiled-coil region" evidence="4">
    <location>
        <begin position="195"/>
        <end position="303"/>
    </location>
</feature>
<feature type="domain" description="NUA/TPR/MLP1-2-like" evidence="5">
    <location>
        <begin position="63"/>
        <end position="114"/>
    </location>
</feature>
<protein>
    <submittedName>
        <fullName evidence="6">Nucleoprotein TPR</fullName>
    </submittedName>
</protein>
<evidence type="ECO:0000259" key="5">
    <source>
        <dbReference type="Pfam" id="PF25785"/>
    </source>
</evidence>
<dbReference type="Pfam" id="PF25785">
    <property type="entry name" value="TPR"/>
    <property type="match status" value="1"/>
</dbReference>
<proteinExistence type="predicted"/>
<reference evidence="6 7" key="1">
    <citation type="submission" date="2021-06" db="EMBL/GenBank/DDBJ databases">
        <title>Caerostris extrusa draft genome.</title>
        <authorList>
            <person name="Kono N."/>
            <person name="Arakawa K."/>
        </authorList>
    </citation>
    <scope>NUCLEOTIDE SEQUENCE [LARGE SCALE GENOMIC DNA]</scope>
</reference>
<sequence>MQEYDKLNEIISCLKSQLATALCDYEKVLEERNDAKRMGNLCGRENARLKSQVSDLNRQVQREEEVTSSDDVSAAKIISRHLVTFRDIEEIQLKNQKLLTVIKDLSQQHEEMEKKLSTEITTKFEKEIVNLSVQLENLQKKRVQQSELLETIIRQRDMYRVLLTSQGFQKSSLLGPADQSTTMLQNTPFSPDPQLKEAKSAMAQLQTEFNNYKKEKAENERILNETIDQMRTDLSDFRIENTKLSSQIEFYNERIKILHSNAEMYKKEIASLTDKSKQNSELIAKHQKSVNSLRQDLMKAQEKFPGQM</sequence>
<keyword evidence="3" id="KW-0539">Nucleus</keyword>
<accession>A0AAV4W0Y0</accession>
<dbReference type="PANTHER" id="PTHR18898:SF2">
    <property type="entry name" value="NUCLEOPROTEIN TPR"/>
    <property type="match status" value="1"/>
</dbReference>
<feature type="coiled-coil region" evidence="4">
    <location>
        <begin position="46"/>
        <end position="155"/>
    </location>
</feature>
<dbReference type="GO" id="GO:0005643">
    <property type="term" value="C:nuclear pore"/>
    <property type="evidence" value="ECO:0007669"/>
    <property type="project" value="TreeGrafter"/>
</dbReference>
<name>A0AAV4W0Y0_CAEEX</name>
<keyword evidence="7" id="KW-1185">Reference proteome</keyword>
<dbReference type="EMBL" id="BPLR01015477">
    <property type="protein sequence ID" value="GIY76357.1"/>
    <property type="molecule type" value="Genomic_DNA"/>
</dbReference>
<organism evidence="6 7">
    <name type="scientific">Caerostris extrusa</name>
    <name type="common">Bark spider</name>
    <name type="synonym">Caerostris bankana</name>
    <dbReference type="NCBI Taxonomy" id="172846"/>
    <lineage>
        <taxon>Eukaryota</taxon>
        <taxon>Metazoa</taxon>
        <taxon>Ecdysozoa</taxon>
        <taxon>Arthropoda</taxon>
        <taxon>Chelicerata</taxon>
        <taxon>Arachnida</taxon>
        <taxon>Araneae</taxon>
        <taxon>Araneomorphae</taxon>
        <taxon>Entelegynae</taxon>
        <taxon>Araneoidea</taxon>
        <taxon>Araneidae</taxon>
        <taxon>Caerostris</taxon>
    </lineage>
</organism>
<dbReference type="GO" id="GO:1901673">
    <property type="term" value="P:regulation of mitotic spindle assembly"/>
    <property type="evidence" value="ECO:0007669"/>
    <property type="project" value="TreeGrafter"/>
</dbReference>
<dbReference type="Proteomes" id="UP001054945">
    <property type="component" value="Unassembled WGS sequence"/>
</dbReference>
<evidence type="ECO:0000256" key="3">
    <source>
        <dbReference type="ARBA" id="ARBA00023242"/>
    </source>
</evidence>
<evidence type="ECO:0000313" key="7">
    <source>
        <dbReference type="Proteomes" id="UP001054945"/>
    </source>
</evidence>
<evidence type="ECO:0000256" key="4">
    <source>
        <dbReference type="SAM" id="Coils"/>
    </source>
</evidence>
<comment type="subcellular location">
    <subcellularLocation>
        <location evidence="1">Nucleus</location>
    </subcellularLocation>
</comment>
<dbReference type="GO" id="GO:0006406">
    <property type="term" value="P:mRNA export from nucleus"/>
    <property type="evidence" value="ECO:0007669"/>
    <property type="project" value="TreeGrafter"/>
</dbReference>